<proteinExistence type="predicted"/>
<name>A0A6J7C567_9ZZZZ</name>
<accession>A0A6J7C567</accession>
<sequence length="133" mass="14473">MRLNCGTIRDTITAIAATSTPTLTTMSHASPMSCLSAMMIPPTHMIGADTIIVQVSRTSICTCWTSLVVRVMSEGAPNRVISRAENEPTRWKTEARTSRPKAIELRAPYQTAAIVHTTCTKVTASMTAPIHRM</sequence>
<dbReference type="EMBL" id="CAFBIZ010000252">
    <property type="protein sequence ID" value="CAB4852301.1"/>
    <property type="molecule type" value="Genomic_DNA"/>
</dbReference>
<evidence type="ECO:0000313" key="1">
    <source>
        <dbReference type="EMBL" id="CAB4852301.1"/>
    </source>
</evidence>
<gene>
    <name evidence="1" type="ORF">UFOPK3268_01592</name>
</gene>
<reference evidence="1" key="1">
    <citation type="submission" date="2020-05" db="EMBL/GenBank/DDBJ databases">
        <authorList>
            <person name="Chiriac C."/>
            <person name="Salcher M."/>
            <person name="Ghai R."/>
            <person name="Kavagutti S V."/>
        </authorList>
    </citation>
    <scope>NUCLEOTIDE SEQUENCE</scope>
</reference>
<organism evidence="1">
    <name type="scientific">freshwater metagenome</name>
    <dbReference type="NCBI Taxonomy" id="449393"/>
    <lineage>
        <taxon>unclassified sequences</taxon>
        <taxon>metagenomes</taxon>
        <taxon>ecological metagenomes</taxon>
    </lineage>
</organism>
<protein>
    <submittedName>
        <fullName evidence="1">Unannotated protein</fullName>
    </submittedName>
</protein>
<dbReference type="AlphaFoldDB" id="A0A6J7C567"/>